<proteinExistence type="predicted"/>
<reference evidence="1 2" key="1">
    <citation type="journal article" date="2019" name="Sci. Rep.">
        <title>A high-quality genome of Eragrostis curvula grass provides insights into Poaceae evolution and supports new strategies to enhance forage quality.</title>
        <authorList>
            <person name="Carballo J."/>
            <person name="Santos B.A.C.M."/>
            <person name="Zappacosta D."/>
            <person name="Garbus I."/>
            <person name="Selva J.P."/>
            <person name="Gallo C.A."/>
            <person name="Diaz A."/>
            <person name="Albertini E."/>
            <person name="Caccamo M."/>
            <person name="Echenique V."/>
        </authorList>
    </citation>
    <scope>NUCLEOTIDE SEQUENCE [LARGE SCALE GENOMIC DNA]</scope>
    <source>
        <strain evidence="2">cv. Victoria</strain>
        <tissue evidence="1">Leaf</tissue>
    </source>
</reference>
<comment type="caution">
    <text evidence="1">The sequence shown here is derived from an EMBL/GenBank/DDBJ whole genome shotgun (WGS) entry which is preliminary data.</text>
</comment>
<name>A0A5J9UP61_9POAL</name>
<keyword evidence="2" id="KW-1185">Reference proteome</keyword>
<dbReference type="EMBL" id="RWGY01000013">
    <property type="protein sequence ID" value="TVU25204.1"/>
    <property type="molecule type" value="Genomic_DNA"/>
</dbReference>
<gene>
    <name evidence="1" type="ORF">EJB05_27692</name>
</gene>
<evidence type="ECO:0000313" key="2">
    <source>
        <dbReference type="Proteomes" id="UP000324897"/>
    </source>
</evidence>
<dbReference type="Proteomes" id="UP000324897">
    <property type="component" value="Chromosome 2"/>
</dbReference>
<dbReference type="AlphaFoldDB" id="A0A5J9UP61"/>
<evidence type="ECO:0000313" key="1">
    <source>
        <dbReference type="EMBL" id="TVU25204.1"/>
    </source>
</evidence>
<protein>
    <submittedName>
        <fullName evidence="1">Uncharacterized protein</fullName>
    </submittedName>
</protein>
<feature type="non-terminal residue" evidence="1">
    <location>
        <position position="1"/>
    </location>
</feature>
<accession>A0A5J9UP61</accession>
<dbReference type="Gramene" id="TVU25204">
    <property type="protein sequence ID" value="TVU25204"/>
    <property type="gene ID" value="EJB05_27692"/>
</dbReference>
<organism evidence="1 2">
    <name type="scientific">Eragrostis curvula</name>
    <name type="common">weeping love grass</name>
    <dbReference type="NCBI Taxonomy" id="38414"/>
    <lineage>
        <taxon>Eukaryota</taxon>
        <taxon>Viridiplantae</taxon>
        <taxon>Streptophyta</taxon>
        <taxon>Embryophyta</taxon>
        <taxon>Tracheophyta</taxon>
        <taxon>Spermatophyta</taxon>
        <taxon>Magnoliopsida</taxon>
        <taxon>Liliopsida</taxon>
        <taxon>Poales</taxon>
        <taxon>Poaceae</taxon>
        <taxon>PACMAD clade</taxon>
        <taxon>Chloridoideae</taxon>
        <taxon>Eragrostideae</taxon>
        <taxon>Eragrostidinae</taxon>
        <taxon>Eragrostis</taxon>
    </lineage>
</organism>
<sequence length="70" mass="7994">MRHRSNRGEADLCPSFVVLRLQQSNVQHCKLSDLGVTQTVRPMYVPGKVRGQTQYTVAPRGARLRATMYY</sequence>